<organism evidence="2 3">
    <name type="scientific">Penicillium frequentans</name>
    <dbReference type="NCBI Taxonomy" id="3151616"/>
    <lineage>
        <taxon>Eukaryota</taxon>
        <taxon>Fungi</taxon>
        <taxon>Dikarya</taxon>
        <taxon>Ascomycota</taxon>
        <taxon>Pezizomycotina</taxon>
        <taxon>Eurotiomycetes</taxon>
        <taxon>Eurotiomycetidae</taxon>
        <taxon>Eurotiales</taxon>
        <taxon>Aspergillaceae</taxon>
        <taxon>Penicillium</taxon>
    </lineage>
</organism>
<dbReference type="InterPro" id="IPR053143">
    <property type="entry name" value="Arylsulfate_ST"/>
</dbReference>
<dbReference type="PANTHER" id="PTHR35340:SF6">
    <property type="entry name" value="ASST-DOMAIN-CONTAINING PROTEIN"/>
    <property type="match status" value="1"/>
</dbReference>
<evidence type="ECO:0000256" key="1">
    <source>
        <dbReference type="SAM" id="SignalP"/>
    </source>
</evidence>
<dbReference type="AlphaFoldDB" id="A0AAD6CL44"/>
<protein>
    <submittedName>
        <fullName evidence="2">ASST-domain-containing protein</fullName>
    </submittedName>
</protein>
<dbReference type="EMBL" id="JAQIZZ010000008">
    <property type="protein sequence ID" value="KAJ5525256.1"/>
    <property type="molecule type" value="Genomic_DNA"/>
</dbReference>
<sequence>MRSSLFSACGALVLSAGALADATWSNYTYKTGPWQPPQLEVTKTGIVDPGLIFIPVRNSNTAGTAVTIYDNDGELVYQGPEEVTMDFKVQKLFGKNVITFWSGVPQIAGGYGYGTVHILDETYNEIYTITLTGDFQTASGEVRDSYIDVHEHIITPRNTIIVSAINVTQHDLSSAGGPTDGWMTVSQFYEIDIPTNKIVYKWDALEHQEGIPLSASKQAVQSGVSRETPWDCYHMNSVEATNEGFLVSMRFYWSAYYLNQNGTVRWQLSGADDNEGNFTGDNIRFSWQHHARIYNETDEAFILSVFNNANGQGQSQSETTGMAFEVDLTSMAGTLMYNVSDPNDPVYTQTQGSFQFLGAAATTSNLFMGYGSVPKVKEYDGAGKVVLSGQFDPLGHGESYRAFKESWTATPFWNPVAVAEKSLLSTTIYMSWNGATEYDNWAVYSVPSNSSNATTLLTTVERTGFETQAVVSTLNTTYVKVAARQGSTILRFSDAISV</sequence>
<feature type="signal peptide" evidence="1">
    <location>
        <begin position="1"/>
        <end position="20"/>
    </location>
</feature>
<keyword evidence="3" id="KW-1185">Reference proteome</keyword>
<evidence type="ECO:0000313" key="3">
    <source>
        <dbReference type="Proteomes" id="UP001220324"/>
    </source>
</evidence>
<dbReference type="Proteomes" id="UP001220324">
    <property type="component" value="Unassembled WGS sequence"/>
</dbReference>
<dbReference type="PANTHER" id="PTHR35340">
    <property type="entry name" value="PQQ ENZYME REPEAT PROTEIN-RELATED"/>
    <property type="match status" value="1"/>
</dbReference>
<feature type="chain" id="PRO_5042254934" evidence="1">
    <location>
        <begin position="21"/>
        <end position="498"/>
    </location>
</feature>
<dbReference type="InterPro" id="IPR039535">
    <property type="entry name" value="ASST-like"/>
</dbReference>
<dbReference type="Pfam" id="PF14269">
    <property type="entry name" value="Arylsulfotran_2"/>
    <property type="match status" value="1"/>
</dbReference>
<name>A0AAD6CL44_9EURO</name>
<proteinExistence type="predicted"/>
<keyword evidence="1" id="KW-0732">Signal</keyword>
<reference evidence="2 3" key="1">
    <citation type="journal article" date="2023" name="IMA Fungus">
        <title>Comparative genomic study of the Penicillium genus elucidates a diverse pangenome and 15 lateral gene transfer events.</title>
        <authorList>
            <person name="Petersen C."/>
            <person name="Sorensen T."/>
            <person name="Nielsen M.R."/>
            <person name="Sondergaard T.E."/>
            <person name="Sorensen J.L."/>
            <person name="Fitzpatrick D.A."/>
            <person name="Frisvad J.C."/>
            <person name="Nielsen K.L."/>
        </authorList>
    </citation>
    <scope>NUCLEOTIDE SEQUENCE [LARGE SCALE GENOMIC DNA]</scope>
    <source>
        <strain evidence="2 3">IBT 35679</strain>
    </source>
</reference>
<gene>
    <name evidence="2" type="ORF">N7494_011906</name>
</gene>
<comment type="caution">
    <text evidence="2">The sequence shown here is derived from an EMBL/GenBank/DDBJ whole genome shotgun (WGS) entry which is preliminary data.</text>
</comment>
<accession>A0AAD6CL44</accession>
<evidence type="ECO:0000313" key="2">
    <source>
        <dbReference type="EMBL" id="KAJ5525256.1"/>
    </source>
</evidence>